<comment type="caution">
    <text evidence="6">The sequence shown here is derived from an EMBL/GenBank/DDBJ whole genome shotgun (WGS) entry which is preliminary data.</text>
</comment>
<dbReference type="GO" id="GO:0003700">
    <property type="term" value="F:DNA-binding transcription factor activity"/>
    <property type="evidence" value="ECO:0007669"/>
    <property type="project" value="TreeGrafter"/>
</dbReference>
<feature type="DNA-binding region" description="H-T-H motif" evidence="4">
    <location>
        <begin position="32"/>
        <end position="51"/>
    </location>
</feature>
<accession>A0A2I0SUV6</accession>
<reference evidence="6 7" key="1">
    <citation type="submission" date="2017-12" db="EMBL/GenBank/DDBJ databases">
        <title>Streptomyces populusis sp. nov., a novel endophytic actinobacterium isolated from stems of Populus adenopoda Maxim.</title>
        <authorList>
            <person name="Wang Z."/>
        </authorList>
    </citation>
    <scope>NUCLEOTIDE SEQUENCE [LARGE SCALE GENOMIC DNA]</scope>
    <source>
        <strain evidence="6 7">A249</strain>
    </source>
</reference>
<dbReference type="AlphaFoldDB" id="A0A2I0SUV6"/>
<evidence type="ECO:0000259" key="5">
    <source>
        <dbReference type="PROSITE" id="PS50977"/>
    </source>
</evidence>
<dbReference type="Pfam" id="PF00440">
    <property type="entry name" value="TetR_N"/>
    <property type="match status" value="1"/>
</dbReference>
<evidence type="ECO:0000313" key="7">
    <source>
        <dbReference type="Proteomes" id="UP000236178"/>
    </source>
</evidence>
<dbReference type="InterPro" id="IPR009057">
    <property type="entry name" value="Homeodomain-like_sf"/>
</dbReference>
<dbReference type="RefSeq" id="WP_103548432.1">
    <property type="nucleotide sequence ID" value="NZ_JBHJSK010000002.1"/>
</dbReference>
<name>A0A2I0SUV6_9ACTN</name>
<evidence type="ECO:0000256" key="1">
    <source>
        <dbReference type="ARBA" id="ARBA00023015"/>
    </source>
</evidence>
<evidence type="ECO:0000256" key="4">
    <source>
        <dbReference type="PROSITE-ProRule" id="PRU00335"/>
    </source>
</evidence>
<dbReference type="PROSITE" id="PS50977">
    <property type="entry name" value="HTH_TETR_2"/>
    <property type="match status" value="1"/>
</dbReference>
<dbReference type="PANTHER" id="PTHR30055:SF238">
    <property type="entry name" value="MYCOFACTOCIN BIOSYNTHESIS TRANSCRIPTIONAL REGULATOR MFTR-RELATED"/>
    <property type="match status" value="1"/>
</dbReference>
<dbReference type="InterPro" id="IPR001647">
    <property type="entry name" value="HTH_TetR"/>
</dbReference>
<keyword evidence="2 4" id="KW-0238">DNA-binding</keyword>
<sequence length="202" mass="20837">MSPRGVAIPDVRERLFAAAERVLAREGTAGLTNRSVTEEAGCAKGLLYNHFADLDDFVTQLVLDRFARIAAEVGPLPGRAGSGTVHENLAAAALAMLGTSGPAIAAAALSRHEVAQRVARSWADGAPGPGAVEGAVTRYLEAEQRLGRVTPDADCPMLALALAGTVHHLLMHPGPQPQDSAPLIRRLVAALVPAPPGSVAAL</sequence>
<evidence type="ECO:0000313" key="6">
    <source>
        <dbReference type="EMBL" id="PKT73734.1"/>
    </source>
</evidence>
<dbReference type="Proteomes" id="UP000236178">
    <property type="component" value="Unassembled WGS sequence"/>
</dbReference>
<dbReference type="OrthoDB" id="5068503at2"/>
<dbReference type="EMBL" id="PJOS01000008">
    <property type="protein sequence ID" value="PKT73734.1"/>
    <property type="molecule type" value="Genomic_DNA"/>
</dbReference>
<dbReference type="PANTHER" id="PTHR30055">
    <property type="entry name" value="HTH-TYPE TRANSCRIPTIONAL REGULATOR RUTR"/>
    <property type="match status" value="1"/>
</dbReference>
<protein>
    <submittedName>
        <fullName evidence="6">TetR family transcriptional regulator</fullName>
    </submittedName>
</protein>
<evidence type="ECO:0000256" key="3">
    <source>
        <dbReference type="ARBA" id="ARBA00023163"/>
    </source>
</evidence>
<dbReference type="GO" id="GO:0000976">
    <property type="term" value="F:transcription cis-regulatory region binding"/>
    <property type="evidence" value="ECO:0007669"/>
    <property type="project" value="TreeGrafter"/>
</dbReference>
<dbReference type="Gene3D" id="1.10.357.10">
    <property type="entry name" value="Tetracycline Repressor, domain 2"/>
    <property type="match status" value="1"/>
</dbReference>
<gene>
    <name evidence="6" type="ORF">CW362_06675</name>
</gene>
<keyword evidence="3" id="KW-0804">Transcription</keyword>
<proteinExistence type="predicted"/>
<keyword evidence="1" id="KW-0805">Transcription regulation</keyword>
<keyword evidence="7" id="KW-1185">Reference proteome</keyword>
<dbReference type="SUPFAM" id="SSF46689">
    <property type="entry name" value="Homeodomain-like"/>
    <property type="match status" value="1"/>
</dbReference>
<evidence type="ECO:0000256" key="2">
    <source>
        <dbReference type="ARBA" id="ARBA00023125"/>
    </source>
</evidence>
<feature type="domain" description="HTH tetR-type" evidence="5">
    <location>
        <begin position="9"/>
        <end position="69"/>
    </location>
</feature>
<dbReference type="InterPro" id="IPR050109">
    <property type="entry name" value="HTH-type_TetR-like_transc_reg"/>
</dbReference>
<organism evidence="6 7">
    <name type="scientific">Streptomyces populi</name>
    <dbReference type="NCBI Taxonomy" id="2058924"/>
    <lineage>
        <taxon>Bacteria</taxon>
        <taxon>Bacillati</taxon>
        <taxon>Actinomycetota</taxon>
        <taxon>Actinomycetes</taxon>
        <taxon>Kitasatosporales</taxon>
        <taxon>Streptomycetaceae</taxon>
        <taxon>Streptomyces</taxon>
    </lineage>
</organism>